<evidence type="ECO:0000313" key="2">
    <source>
        <dbReference type="Proteomes" id="UP000542674"/>
    </source>
</evidence>
<sequence length="54" mass="5788">MPTSEPQTAVLADHADAAEICVACPHPWHEHDPLSVRFCTATTAVALSRGCICR</sequence>
<dbReference type="RefSeq" id="WP_184667131.1">
    <property type="nucleotide sequence ID" value="NZ_BAABAI010000027.1"/>
</dbReference>
<keyword evidence="2" id="KW-1185">Reference proteome</keyword>
<gene>
    <name evidence="1" type="ORF">F4559_001602</name>
</gene>
<dbReference type="NCBIfam" id="NF038206">
    <property type="entry name" value="RGCVC_fam"/>
    <property type="match status" value="1"/>
</dbReference>
<dbReference type="EMBL" id="JACHJS010000001">
    <property type="protein sequence ID" value="MBB4964243.1"/>
    <property type="molecule type" value="Genomic_DNA"/>
</dbReference>
<organism evidence="1 2">
    <name type="scientific">Saccharothrix violaceirubra</name>
    <dbReference type="NCBI Taxonomy" id="413306"/>
    <lineage>
        <taxon>Bacteria</taxon>
        <taxon>Bacillati</taxon>
        <taxon>Actinomycetota</taxon>
        <taxon>Actinomycetes</taxon>
        <taxon>Pseudonocardiales</taxon>
        <taxon>Pseudonocardiaceae</taxon>
        <taxon>Saccharothrix</taxon>
    </lineage>
</organism>
<protein>
    <submittedName>
        <fullName evidence="1">Uncharacterized protein</fullName>
    </submittedName>
</protein>
<evidence type="ECO:0000313" key="1">
    <source>
        <dbReference type="EMBL" id="MBB4964243.1"/>
    </source>
</evidence>
<accession>A0A7W7T0C3</accession>
<dbReference type="AlphaFoldDB" id="A0A7W7T0C3"/>
<comment type="caution">
    <text evidence="1">The sequence shown here is derived from an EMBL/GenBank/DDBJ whole genome shotgun (WGS) entry which is preliminary data.</text>
</comment>
<reference evidence="1 2" key="1">
    <citation type="submission" date="2020-08" db="EMBL/GenBank/DDBJ databases">
        <title>Sequencing the genomes of 1000 actinobacteria strains.</title>
        <authorList>
            <person name="Klenk H.-P."/>
        </authorList>
    </citation>
    <scope>NUCLEOTIDE SEQUENCE [LARGE SCALE GENOMIC DNA]</scope>
    <source>
        <strain evidence="1 2">DSM 45084</strain>
    </source>
</reference>
<proteinExistence type="predicted"/>
<name>A0A7W7T0C3_9PSEU</name>
<dbReference type="Proteomes" id="UP000542674">
    <property type="component" value="Unassembled WGS sequence"/>
</dbReference>